<dbReference type="RefSeq" id="WP_257318240.1">
    <property type="nucleotide sequence ID" value="NZ_JANFDG010000045.1"/>
</dbReference>
<comment type="caution">
    <text evidence="2">The sequence shown here is derived from an EMBL/GenBank/DDBJ whole genome shotgun (WGS) entry which is preliminary data.</text>
</comment>
<dbReference type="CDD" id="cd02042">
    <property type="entry name" value="ParAB_family"/>
    <property type="match status" value="1"/>
</dbReference>
<dbReference type="EMBL" id="JBHRSP010000046">
    <property type="protein sequence ID" value="MFC3076047.1"/>
    <property type="molecule type" value="Genomic_DNA"/>
</dbReference>
<dbReference type="InterPro" id="IPR050678">
    <property type="entry name" value="DNA_Partitioning_ATPase"/>
</dbReference>
<evidence type="ECO:0000259" key="1">
    <source>
        <dbReference type="Pfam" id="PF13614"/>
    </source>
</evidence>
<evidence type="ECO:0000313" key="2">
    <source>
        <dbReference type="EMBL" id="MFC3076047.1"/>
    </source>
</evidence>
<protein>
    <submittedName>
        <fullName evidence="2">ParA family protein</fullName>
    </submittedName>
</protein>
<dbReference type="InterPro" id="IPR025669">
    <property type="entry name" value="AAA_dom"/>
</dbReference>
<accession>A0ABV7DM19</accession>
<keyword evidence="3" id="KW-1185">Reference proteome</keyword>
<dbReference type="Gene3D" id="3.40.50.300">
    <property type="entry name" value="P-loop containing nucleotide triphosphate hydrolases"/>
    <property type="match status" value="1"/>
</dbReference>
<dbReference type="SUPFAM" id="SSF52540">
    <property type="entry name" value="P-loop containing nucleoside triphosphate hydrolases"/>
    <property type="match status" value="1"/>
</dbReference>
<dbReference type="Pfam" id="PF13614">
    <property type="entry name" value="AAA_31"/>
    <property type="match status" value="1"/>
</dbReference>
<organism evidence="2 3">
    <name type="scientific">Shinella pollutisoli</name>
    <dbReference type="NCBI Taxonomy" id="2250594"/>
    <lineage>
        <taxon>Bacteria</taxon>
        <taxon>Pseudomonadati</taxon>
        <taxon>Pseudomonadota</taxon>
        <taxon>Alphaproteobacteria</taxon>
        <taxon>Hyphomicrobiales</taxon>
        <taxon>Rhizobiaceae</taxon>
        <taxon>Shinella</taxon>
    </lineage>
</organism>
<gene>
    <name evidence="2" type="ORF">ACFOHH_23240</name>
</gene>
<dbReference type="PANTHER" id="PTHR13696:SF99">
    <property type="entry name" value="COBYRINIC ACID AC-DIAMIDE SYNTHASE"/>
    <property type="match status" value="1"/>
</dbReference>
<dbReference type="PANTHER" id="PTHR13696">
    <property type="entry name" value="P-LOOP CONTAINING NUCLEOSIDE TRIPHOSPHATE HYDROLASE"/>
    <property type="match status" value="1"/>
</dbReference>
<feature type="domain" description="AAA" evidence="1">
    <location>
        <begin position="4"/>
        <end position="203"/>
    </location>
</feature>
<reference evidence="3" key="1">
    <citation type="journal article" date="2019" name="Int. J. Syst. Evol. Microbiol.">
        <title>The Global Catalogue of Microorganisms (GCM) 10K type strain sequencing project: providing services to taxonomists for standard genome sequencing and annotation.</title>
        <authorList>
            <consortium name="The Broad Institute Genomics Platform"/>
            <consortium name="The Broad Institute Genome Sequencing Center for Infectious Disease"/>
            <person name="Wu L."/>
            <person name="Ma J."/>
        </authorList>
    </citation>
    <scope>NUCLEOTIDE SEQUENCE [LARGE SCALE GENOMIC DNA]</scope>
    <source>
        <strain evidence="3">KCTC 52677</strain>
    </source>
</reference>
<evidence type="ECO:0000313" key="3">
    <source>
        <dbReference type="Proteomes" id="UP001595377"/>
    </source>
</evidence>
<proteinExistence type="predicted"/>
<dbReference type="InterPro" id="IPR027417">
    <property type="entry name" value="P-loop_NTPase"/>
</dbReference>
<dbReference type="Proteomes" id="UP001595377">
    <property type="component" value="Unassembled WGS sequence"/>
</dbReference>
<name>A0ABV7DM19_9HYPH</name>
<sequence length="344" mass="38588">MTAYAFWNNKGGVGKTYLSFVAACEYAYRNPEVLVYVIDLCPQANVSEILLGPGELAEGYRSLIENQSVRRTIGGYIEKRLNSPFVPISDIDEFVCKPSEFNKRIPENIRLVAGDYILEVLSEAMRQASQLAVPLDSWSKVMSWIRDLVKQLRAAAGYNETFFVIDCNPSFAVYTQMALIASDRVIVPFTADDSSRRAIENVFALLYGIGEDQLSAYAKISFSEKAILNSVNVPKIHTIVNNRVSYYEGKPSKAYLAASKRVQDTVDFIYSKNKSPFYNKRVKPSSEFSDIRDYHSAAIVSSLTGTPVHKISPGPKRVAGERVQLNKEPLQNYKKDLLSFVSRL</sequence>